<organism evidence="2">
    <name type="scientific">Brassica napus</name>
    <name type="common">Rape</name>
    <dbReference type="NCBI Taxonomy" id="3708"/>
    <lineage>
        <taxon>Eukaryota</taxon>
        <taxon>Viridiplantae</taxon>
        <taxon>Streptophyta</taxon>
        <taxon>Embryophyta</taxon>
        <taxon>Tracheophyta</taxon>
        <taxon>Spermatophyta</taxon>
        <taxon>Magnoliopsida</taxon>
        <taxon>eudicotyledons</taxon>
        <taxon>Gunneridae</taxon>
        <taxon>Pentapetalae</taxon>
        <taxon>rosids</taxon>
        <taxon>malvids</taxon>
        <taxon>Brassicales</taxon>
        <taxon>Brassicaceae</taxon>
        <taxon>Brassiceae</taxon>
        <taxon>Brassica</taxon>
    </lineage>
</organism>
<dbReference type="PANTHER" id="PTHR33047:SF8">
    <property type="entry name" value="REGULATOR OF RDNA TRANSCRIPTION PROTEIN 15"/>
    <property type="match status" value="1"/>
</dbReference>
<feature type="compositionally biased region" description="Polar residues" evidence="1">
    <location>
        <begin position="115"/>
        <end position="124"/>
    </location>
</feature>
<protein>
    <submittedName>
        <fullName evidence="2">(rape) hypothetical protein</fullName>
    </submittedName>
</protein>
<dbReference type="Proteomes" id="UP001295469">
    <property type="component" value="Chromosome A06"/>
</dbReference>
<gene>
    <name evidence="2" type="ORF">DARMORV10_A06P25270.1</name>
</gene>
<dbReference type="EMBL" id="HG994360">
    <property type="protein sequence ID" value="CAF2086582.1"/>
    <property type="molecule type" value="Genomic_DNA"/>
</dbReference>
<dbReference type="AlphaFoldDB" id="A0A816SQ65"/>
<dbReference type="InterPro" id="IPR052997">
    <property type="entry name" value="RRT15-like"/>
</dbReference>
<evidence type="ECO:0000313" key="2">
    <source>
        <dbReference type="EMBL" id="CAF2086582.1"/>
    </source>
</evidence>
<proteinExistence type="predicted"/>
<name>A0A816SQ65_BRANA</name>
<feature type="compositionally biased region" description="Pro residues" evidence="1">
    <location>
        <begin position="75"/>
        <end position="85"/>
    </location>
</feature>
<feature type="region of interest" description="Disordered" evidence="1">
    <location>
        <begin position="107"/>
        <end position="126"/>
    </location>
</feature>
<sequence>MNAWLPQASYPCGNFFDTSSLKFRRSKGTIGHAFTVCIRTENQNQTSFYPFVPHEISVLVELILGHMRYLLTDVPPQPNSPPDNQPSPNHESDTSLGSKRRGCYPPPIHGVIGLESSSTGSSFPADSAKPVPLAVVSLDSRQGHRIPLVRTSSELAVRRPGKAPERAVPDTRRSALAMLAAQAARQQSTGSELGPPSPALKANPIPEVTDPFCRLPLPTLFHRPEAVHLGDLMRL</sequence>
<evidence type="ECO:0000256" key="1">
    <source>
        <dbReference type="SAM" id="MobiDB-lite"/>
    </source>
</evidence>
<reference evidence="2" key="1">
    <citation type="submission" date="2021-01" db="EMBL/GenBank/DDBJ databases">
        <authorList>
            <consortium name="Genoscope - CEA"/>
            <person name="William W."/>
        </authorList>
    </citation>
    <scope>NUCLEOTIDE SEQUENCE</scope>
</reference>
<accession>A0A816SQ65</accession>
<dbReference type="PANTHER" id="PTHR33047">
    <property type="entry name" value="PROTEIN TAR1"/>
    <property type="match status" value="1"/>
</dbReference>
<feature type="region of interest" description="Disordered" evidence="1">
    <location>
        <begin position="73"/>
        <end position="102"/>
    </location>
</feature>